<dbReference type="PATRIC" id="fig|768706.3.peg.4451"/>
<dbReference type="PROSITE" id="PS50043">
    <property type="entry name" value="HTH_LUXR_2"/>
    <property type="match status" value="1"/>
</dbReference>
<dbReference type="OrthoDB" id="9789465at2"/>
<keyword evidence="3" id="KW-0804">Transcription</keyword>
<keyword evidence="6" id="KW-1185">Reference proteome</keyword>
<protein>
    <submittedName>
        <fullName evidence="5">ATP-dependent transcriptional regulator</fullName>
    </submittedName>
</protein>
<dbReference type="EMBL" id="CP003108">
    <property type="protein sequence ID" value="AET69805.1"/>
    <property type="molecule type" value="Genomic_DNA"/>
</dbReference>
<dbReference type="HOGENOM" id="CLU_006325_2_0_9"/>
<name>G7WJE6_DESOD</name>
<evidence type="ECO:0000259" key="4">
    <source>
        <dbReference type="PROSITE" id="PS50043"/>
    </source>
</evidence>
<dbReference type="PRINTS" id="PR00038">
    <property type="entry name" value="HTHLUXR"/>
</dbReference>
<dbReference type="InterPro" id="IPR016032">
    <property type="entry name" value="Sig_transdc_resp-reg_C-effctor"/>
</dbReference>
<keyword evidence="2" id="KW-0238">DNA-binding</keyword>
<dbReference type="KEGG" id="dor:Desor_4382"/>
<evidence type="ECO:0000256" key="3">
    <source>
        <dbReference type="ARBA" id="ARBA00023163"/>
    </source>
</evidence>
<dbReference type="SUPFAM" id="SSF46894">
    <property type="entry name" value="C-terminal effector domain of the bipartite response regulators"/>
    <property type="match status" value="1"/>
</dbReference>
<evidence type="ECO:0000256" key="2">
    <source>
        <dbReference type="ARBA" id="ARBA00023125"/>
    </source>
</evidence>
<sequence>MKRKVIPINNYTLQVPLLQAKLQMPRTLTGLVERPRIYSRLDGMLQNGLTLVTAPAGFGKTSAVAQWAGHKGFPVAWLSLDDGDNDPVRFWTYVTAALSGLEEGIGRETAPLLHSSTNPPWEAIISLLIDDLSKLPFDCALILDDYHLINEPLVHETLSFLVRYAPQQMHPIIVGRTEPPLRMSRRRTAGQVAELTVQDLIFAMEEAAAFCSQKNIDLTGEEVEILTQRTGGWVAGMQMAAMSLLKSDNKTATIEGFGGRDRLLAGYFREEVFGGIGPNVQEFLLQTSILDHLSGPLCAAVTGRSDSGTVLAAVAQASGFVTCLDEKDGWYVYHHLFAEFLRGLFQEKYPGQILGMYGKAARWCVDAGLTAKAVDYFLQGEDYHQAAGLVEQLFLEMPGWDETATLFRWLQALPAEKLKESSTLCVAQAWAAVAANQPDEVERWLKQADDVWRELKQNGIGDDNRITIDRAVLGAYLAIKRMNVPESLRWLAQAGQARKKFITYNLINILQPQEPSLLGGVLGAFGHLQEKAQAIESGSFLKVRALIAPAIRAGYALVANAEAFYEWNKLDDATRSLAEGMEEAQKMEETGALVPALFTLSRIHFARGDLAGALTAAMEGEKIVRSLSQPQWLPPLAALKARLHLAAGDVPAVEEWLAGSRLDVYDRLSAARTYEHITLARVLLARGRRDEALLLLERLLVFTEKEERLPGIIEISNLMAFACDAMGRTAQALEILRQNLVLGRENAYLRSFVDEGVPMLALLRRLSHSRPAEESAYVRQLISLLRGSPVISFPGLQAAPATHLDEPLTTKELAVLHLAANGLDNRSIAGELGVGLVTVKFHLTNIFGKLGVTGRREAVERARQSGLIR</sequence>
<reference evidence="5 6" key="2">
    <citation type="journal article" date="2012" name="J. Bacteriol.">
        <title>Complete genome sequences of Desulfosporosinus orientis DSM765T, Desulfosporosinus youngiae DSM17734T, Desulfosporosinus meridiei DSM13257T, and Desulfosporosinus acidiphilus DSM22704T.</title>
        <authorList>
            <person name="Pester M."/>
            <person name="Brambilla E."/>
            <person name="Alazard D."/>
            <person name="Rattei T."/>
            <person name="Weinmaier T."/>
            <person name="Han J."/>
            <person name="Lucas S."/>
            <person name="Lapidus A."/>
            <person name="Cheng J.F."/>
            <person name="Goodwin L."/>
            <person name="Pitluck S."/>
            <person name="Peters L."/>
            <person name="Ovchinnikova G."/>
            <person name="Teshima H."/>
            <person name="Detter J.C."/>
            <person name="Han C.S."/>
            <person name="Tapia R."/>
            <person name="Land M.L."/>
            <person name="Hauser L."/>
            <person name="Kyrpides N.C."/>
            <person name="Ivanova N.N."/>
            <person name="Pagani I."/>
            <person name="Huntmann M."/>
            <person name="Wei C.L."/>
            <person name="Davenport K.W."/>
            <person name="Daligault H."/>
            <person name="Chain P.S."/>
            <person name="Chen A."/>
            <person name="Mavromatis K."/>
            <person name="Markowitz V."/>
            <person name="Szeto E."/>
            <person name="Mikhailova N."/>
            <person name="Pati A."/>
            <person name="Wagner M."/>
            <person name="Woyke T."/>
            <person name="Ollivier B."/>
            <person name="Klenk H.P."/>
            <person name="Spring S."/>
            <person name="Loy A."/>
        </authorList>
    </citation>
    <scope>NUCLEOTIDE SEQUENCE [LARGE SCALE GENOMIC DNA]</scope>
    <source>
        <strain evidence="6">ATCC 19365 / DSM 765 / NCIMB 8382 / VKM B-1628</strain>
    </source>
</reference>
<dbReference type="Pfam" id="PF00196">
    <property type="entry name" value="GerE"/>
    <property type="match status" value="1"/>
</dbReference>
<dbReference type="Gene3D" id="1.10.10.10">
    <property type="entry name" value="Winged helix-like DNA-binding domain superfamily/Winged helix DNA-binding domain"/>
    <property type="match status" value="1"/>
</dbReference>
<dbReference type="Proteomes" id="UP000006346">
    <property type="component" value="Chromosome"/>
</dbReference>
<dbReference type="CDD" id="cd06170">
    <property type="entry name" value="LuxR_C_like"/>
    <property type="match status" value="1"/>
</dbReference>
<dbReference type="Pfam" id="PF17874">
    <property type="entry name" value="TPR_MalT"/>
    <property type="match status" value="1"/>
</dbReference>
<dbReference type="eggNOG" id="COG2909">
    <property type="taxonomic scope" value="Bacteria"/>
</dbReference>
<dbReference type="SMART" id="SM00421">
    <property type="entry name" value="HTH_LUXR"/>
    <property type="match status" value="1"/>
</dbReference>
<organism evidence="5 6">
    <name type="scientific">Desulfosporosinus orientis (strain ATCC 19365 / DSM 765 / NCIMB 8382 / VKM B-1628 / Singapore I)</name>
    <name type="common">Desulfotomaculum orientis</name>
    <dbReference type="NCBI Taxonomy" id="768706"/>
    <lineage>
        <taxon>Bacteria</taxon>
        <taxon>Bacillati</taxon>
        <taxon>Bacillota</taxon>
        <taxon>Clostridia</taxon>
        <taxon>Eubacteriales</taxon>
        <taxon>Desulfitobacteriaceae</taxon>
        <taxon>Desulfosporosinus</taxon>
    </lineage>
</organism>
<evidence type="ECO:0000313" key="6">
    <source>
        <dbReference type="Proteomes" id="UP000006346"/>
    </source>
</evidence>
<dbReference type="InterPro" id="IPR011990">
    <property type="entry name" value="TPR-like_helical_dom_sf"/>
</dbReference>
<dbReference type="PROSITE" id="PS00622">
    <property type="entry name" value="HTH_LUXR_1"/>
    <property type="match status" value="1"/>
</dbReference>
<feature type="domain" description="HTH luxR-type" evidence="4">
    <location>
        <begin position="801"/>
        <end position="866"/>
    </location>
</feature>
<dbReference type="InterPro" id="IPR027417">
    <property type="entry name" value="P-loop_NTPase"/>
</dbReference>
<dbReference type="InterPro" id="IPR041617">
    <property type="entry name" value="TPR_MalT"/>
</dbReference>
<dbReference type="InterPro" id="IPR059106">
    <property type="entry name" value="WHD_MalT"/>
</dbReference>
<dbReference type="InterPro" id="IPR000792">
    <property type="entry name" value="Tscrpt_reg_LuxR_C"/>
</dbReference>
<dbReference type="GO" id="GO:0003677">
    <property type="term" value="F:DNA binding"/>
    <property type="evidence" value="ECO:0007669"/>
    <property type="project" value="UniProtKB-KW"/>
</dbReference>
<proteinExistence type="predicted"/>
<accession>G7WJE6</accession>
<dbReference type="PANTHER" id="PTHR44688:SF25">
    <property type="entry name" value="HTH LUXR-TYPE DOMAIN-CONTAINING PROTEIN"/>
    <property type="match status" value="1"/>
</dbReference>
<reference evidence="6" key="1">
    <citation type="submission" date="2011-11" db="EMBL/GenBank/DDBJ databases">
        <title>Complete sequence of Desulfosporosinus orientis DSM 765.</title>
        <authorList>
            <person name="Lucas S."/>
            <person name="Han J."/>
            <person name="Lapidus A."/>
            <person name="Cheng J.-F."/>
            <person name="Goodwin L."/>
            <person name="Pitluck S."/>
            <person name="Peters L."/>
            <person name="Ovchinnikova G."/>
            <person name="Teshima H."/>
            <person name="Detter J.C."/>
            <person name="Han C."/>
            <person name="Tapia R."/>
            <person name="Land M."/>
            <person name="Hauser L."/>
            <person name="Kyrpides N."/>
            <person name="Ivanova N."/>
            <person name="Pagani I."/>
            <person name="Pester M."/>
            <person name="Spring S."/>
            <person name="Ollivier B."/>
            <person name="Rattei T."/>
            <person name="Klenk H.-P."/>
            <person name="Wagner M."/>
            <person name="Loy A."/>
            <person name="Woyke T."/>
        </authorList>
    </citation>
    <scope>NUCLEOTIDE SEQUENCE [LARGE SCALE GENOMIC DNA]</scope>
    <source>
        <strain evidence="6">ATCC 19365 / DSM 765 / NCIMB 8382 / VKM B-1628</strain>
    </source>
</reference>
<dbReference type="SUPFAM" id="SSF52540">
    <property type="entry name" value="P-loop containing nucleoside triphosphate hydrolases"/>
    <property type="match status" value="1"/>
</dbReference>
<dbReference type="InterPro" id="IPR036388">
    <property type="entry name" value="WH-like_DNA-bd_sf"/>
</dbReference>
<dbReference type="PANTHER" id="PTHR44688">
    <property type="entry name" value="DNA-BINDING TRANSCRIPTIONAL ACTIVATOR DEVR_DOSR"/>
    <property type="match status" value="1"/>
</dbReference>
<gene>
    <name evidence="5" type="ordered locus">Desor_4382</name>
</gene>
<dbReference type="RefSeq" id="WP_014186612.1">
    <property type="nucleotide sequence ID" value="NC_016584.1"/>
</dbReference>
<keyword evidence="1" id="KW-0805">Transcription regulation</keyword>
<dbReference type="Pfam" id="PF25873">
    <property type="entry name" value="WHD_MalT"/>
    <property type="match status" value="1"/>
</dbReference>
<dbReference type="STRING" id="768706.Desor_4382"/>
<dbReference type="AlphaFoldDB" id="G7WJE6"/>
<dbReference type="GO" id="GO:0006355">
    <property type="term" value="P:regulation of DNA-templated transcription"/>
    <property type="evidence" value="ECO:0007669"/>
    <property type="project" value="InterPro"/>
</dbReference>
<dbReference type="Gene3D" id="1.25.40.10">
    <property type="entry name" value="Tetratricopeptide repeat domain"/>
    <property type="match status" value="1"/>
</dbReference>
<dbReference type="SUPFAM" id="SSF48452">
    <property type="entry name" value="TPR-like"/>
    <property type="match status" value="1"/>
</dbReference>
<evidence type="ECO:0000256" key="1">
    <source>
        <dbReference type="ARBA" id="ARBA00023015"/>
    </source>
</evidence>
<evidence type="ECO:0000313" key="5">
    <source>
        <dbReference type="EMBL" id="AET69805.1"/>
    </source>
</evidence>